<evidence type="ECO:0000256" key="12">
    <source>
        <dbReference type="ARBA" id="ARBA00023122"/>
    </source>
</evidence>
<proteinExistence type="inferred from homology"/>
<evidence type="ECO:0000256" key="7">
    <source>
        <dbReference type="ARBA" id="ARBA00022737"/>
    </source>
</evidence>
<evidence type="ECO:0000256" key="10">
    <source>
        <dbReference type="ARBA" id="ARBA00022989"/>
    </source>
</evidence>
<evidence type="ECO:0000256" key="17">
    <source>
        <dbReference type="PROSITE-ProRule" id="PRU00703"/>
    </source>
</evidence>
<feature type="active site" evidence="15">
    <location>
        <position position="69"/>
    </location>
</feature>
<keyword evidence="6 14" id="KW-0479">Metal-binding</keyword>
<feature type="transmembrane region" description="Helical" evidence="14">
    <location>
        <begin position="20"/>
        <end position="42"/>
    </location>
</feature>
<dbReference type="PANTHER" id="PTHR39188:SF3">
    <property type="entry name" value="STAGE IV SPORULATION PROTEIN FB"/>
    <property type="match status" value="1"/>
</dbReference>
<evidence type="ECO:0000256" key="2">
    <source>
        <dbReference type="ARBA" id="ARBA00007931"/>
    </source>
</evidence>
<gene>
    <name evidence="19" type="ORF">AMJ82_01270</name>
</gene>
<evidence type="ECO:0000256" key="4">
    <source>
        <dbReference type="ARBA" id="ARBA00022670"/>
    </source>
</evidence>
<comment type="caution">
    <text evidence="19">The sequence shown here is derived from an EMBL/GenBank/DDBJ whole genome shotgun (WGS) entry which is preliminary data.</text>
</comment>
<feature type="transmembrane region" description="Helical" evidence="14">
    <location>
        <begin position="108"/>
        <end position="132"/>
    </location>
</feature>
<comment type="subcellular location">
    <subcellularLocation>
        <location evidence="1 14">Cell membrane</location>
        <topology evidence="1 14">Multi-pass membrane protein</topology>
    </subcellularLocation>
</comment>
<keyword evidence="4 14" id="KW-0645">Protease</keyword>
<dbReference type="EMBL" id="LJUI01000005">
    <property type="protein sequence ID" value="KPK71272.1"/>
    <property type="molecule type" value="Genomic_DNA"/>
</dbReference>
<dbReference type="GO" id="GO:0005886">
    <property type="term" value="C:plasma membrane"/>
    <property type="evidence" value="ECO:0007669"/>
    <property type="project" value="UniProtKB-SubCell"/>
</dbReference>
<evidence type="ECO:0000256" key="11">
    <source>
        <dbReference type="ARBA" id="ARBA00023049"/>
    </source>
</evidence>
<protein>
    <recommendedName>
        <fullName evidence="14">Zinc metalloprotease</fullName>
    </recommendedName>
</protein>
<evidence type="ECO:0000256" key="15">
    <source>
        <dbReference type="PIRSR" id="PIRSR006404-1"/>
    </source>
</evidence>
<evidence type="ECO:0000256" key="8">
    <source>
        <dbReference type="ARBA" id="ARBA00022801"/>
    </source>
</evidence>
<accession>A0A0S8GDT2</accession>
<dbReference type="GO" id="GO:0006508">
    <property type="term" value="P:proteolysis"/>
    <property type="evidence" value="ECO:0007669"/>
    <property type="project" value="UniProtKB-KW"/>
</dbReference>
<sequence>MFGRRLTIFKLFGFEVRIDLSWFILAVLITWSLAVGLFPLYLKNLSQSTYWWMGVAGAAGLFVSIIFHELWHSLIARRYGLPMKGITLFIFGGVAEMEDEPPSPRAEFLMAIAGPISSILLGVVFYGIRAAARAAGWPAAVNGVFGYLAWINLILAGFNLLPAFPLDGGRVLRSVLWNWRGELRGATRIASQIGSGFGIVLIILGVLNVLRANFVGGIWMFMIGMFLRNASQLSYRQVLLRNALEGDHVRRFMEVNSVTVPASVSIAQLVEDYIYKYHFKMLPVVDGERLLGCIGTRQVQTIPRNEWGEHRVGELVRACSSENTIAPDADAIRALSVMQRTGNSRLMVVERDRLVGIIALKDMLQFLALKLDLEGDGE</sequence>
<keyword evidence="3 14" id="KW-1003">Cell membrane</keyword>
<organism evidence="19 20">
    <name type="scientific">candidate division TA06 bacterium SM23_40</name>
    <dbReference type="NCBI Taxonomy" id="1703774"/>
    <lineage>
        <taxon>Bacteria</taxon>
        <taxon>Bacteria division TA06</taxon>
    </lineage>
</organism>
<dbReference type="SMART" id="SM00116">
    <property type="entry name" value="CBS"/>
    <property type="match status" value="2"/>
</dbReference>
<comment type="cofactor">
    <cofactor evidence="14 16">
        <name>Zn(2+)</name>
        <dbReference type="ChEBI" id="CHEBI:29105"/>
    </cofactor>
    <text evidence="14 16">Binds 1 zinc ion per subunit.</text>
</comment>
<dbReference type="Pfam" id="PF00571">
    <property type="entry name" value="CBS"/>
    <property type="match status" value="2"/>
</dbReference>
<evidence type="ECO:0000256" key="16">
    <source>
        <dbReference type="PIRSR" id="PIRSR006404-2"/>
    </source>
</evidence>
<dbReference type="InterPro" id="IPR016483">
    <property type="entry name" value="UCP006404_Pept_M50_CBS"/>
</dbReference>
<dbReference type="SUPFAM" id="SSF54631">
    <property type="entry name" value="CBS-domain pair"/>
    <property type="match status" value="1"/>
</dbReference>
<keyword evidence="7" id="KW-0677">Repeat</keyword>
<dbReference type="Pfam" id="PF02163">
    <property type="entry name" value="Peptidase_M50"/>
    <property type="match status" value="2"/>
</dbReference>
<comment type="similarity">
    <text evidence="2 14">Belongs to the peptidase M50B family.</text>
</comment>
<dbReference type="GO" id="GO:0046872">
    <property type="term" value="F:metal ion binding"/>
    <property type="evidence" value="ECO:0007669"/>
    <property type="project" value="UniProtKB-UniRule"/>
</dbReference>
<feature type="transmembrane region" description="Helical" evidence="14">
    <location>
        <begin position="144"/>
        <end position="164"/>
    </location>
</feature>
<feature type="binding site" evidence="16">
    <location>
        <position position="72"/>
    </location>
    <ligand>
        <name>Zn(2+)</name>
        <dbReference type="ChEBI" id="CHEBI:29105"/>
        <note>catalytic</note>
    </ligand>
</feature>
<evidence type="ECO:0000256" key="1">
    <source>
        <dbReference type="ARBA" id="ARBA00004651"/>
    </source>
</evidence>
<feature type="binding site" evidence="16">
    <location>
        <position position="167"/>
    </location>
    <ligand>
        <name>Zn(2+)</name>
        <dbReference type="ChEBI" id="CHEBI:29105"/>
        <note>catalytic</note>
    </ligand>
</feature>
<evidence type="ECO:0000256" key="3">
    <source>
        <dbReference type="ARBA" id="ARBA00022475"/>
    </source>
</evidence>
<dbReference type="PROSITE" id="PS51371">
    <property type="entry name" value="CBS"/>
    <property type="match status" value="1"/>
</dbReference>
<feature type="transmembrane region" description="Helical" evidence="14">
    <location>
        <begin position="185"/>
        <end position="204"/>
    </location>
</feature>
<dbReference type="InterPro" id="IPR046342">
    <property type="entry name" value="CBS_dom_sf"/>
</dbReference>
<dbReference type="Gene3D" id="3.10.580.10">
    <property type="entry name" value="CBS-domain"/>
    <property type="match status" value="1"/>
</dbReference>
<keyword evidence="10 14" id="KW-1133">Transmembrane helix</keyword>
<feature type="domain" description="CBS" evidence="18">
    <location>
        <begin position="315"/>
        <end position="373"/>
    </location>
</feature>
<dbReference type="PATRIC" id="fig|1703774.3.peg.2467"/>
<feature type="binding site" evidence="16">
    <location>
        <position position="68"/>
    </location>
    <ligand>
        <name>Zn(2+)</name>
        <dbReference type="ChEBI" id="CHEBI:29105"/>
        <note>catalytic</note>
    </ligand>
</feature>
<keyword evidence="8 14" id="KW-0378">Hydrolase</keyword>
<evidence type="ECO:0000256" key="14">
    <source>
        <dbReference type="PIRNR" id="PIRNR006404"/>
    </source>
</evidence>
<evidence type="ECO:0000259" key="18">
    <source>
        <dbReference type="PROSITE" id="PS51371"/>
    </source>
</evidence>
<keyword evidence="12 17" id="KW-0129">CBS domain</keyword>
<evidence type="ECO:0000256" key="9">
    <source>
        <dbReference type="ARBA" id="ARBA00022833"/>
    </source>
</evidence>
<dbReference type="PANTHER" id="PTHR39188">
    <property type="entry name" value="MEMBRANE-ASSOCIATED ZINC METALLOPROTEASE M50B"/>
    <property type="match status" value="1"/>
</dbReference>
<feature type="transmembrane region" description="Helical" evidence="14">
    <location>
        <begin position="49"/>
        <end position="67"/>
    </location>
</feature>
<evidence type="ECO:0000313" key="20">
    <source>
        <dbReference type="Proteomes" id="UP000051717"/>
    </source>
</evidence>
<keyword evidence="9 14" id="KW-0862">Zinc</keyword>
<dbReference type="CDD" id="cd06164">
    <property type="entry name" value="S2P-M50_SpoIVFB_CBS"/>
    <property type="match status" value="1"/>
</dbReference>
<evidence type="ECO:0000256" key="6">
    <source>
        <dbReference type="ARBA" id="ARBA00022723"/>
    </source>
</evidence>
<dbReference type="Proteomes" id="UP000051717">
    <property type="component" value="Unassembled WGS sequence"/>
</dbReference>
<reference evidence="19 20" key="1">
    <citation type="journal article" date="2015" name="Microbiome">
        <title>Genomic resolution of linkages in carbon, nitrogen, and sulfur cycling among widespread estuary sediment bacteria.</title>
        <authorList>
            <person name="Baker B.J."/>
            <person name="Lazar C.S."/>
            <person name="Teske A.P."/>
            <person name="Dick G.J."/>
        </authorList>
    </citation>
    <scope>NUCLEOTIDE SEQUENCE [LARGE SCALE GENOMIC DNA]</scope>
    <source>
        <strain evidence="19">SM23_40</strain>
    </source>
</reference>
<evidence type="ECO:0000256" key="5">
    <source>
        <dbReference type="ARBA" id="ARBA00022692"/>
    </source>
</evidence>
<dbReference type="InterPro" id="IPR000644">
    <property type="entry name" value="CBS_dom"/>
</dbReference>
<keyword evidence="13 14" id="KW-0472">Membrane</keyword>
<name>A0A0S8GDT2_UNCT6</name>
<dbReference type="PIRSF" id="PIRSF006404">
    <property type="entry name" value="UCP006404_Pept_M50_CBS"/>
    <property type="match status" value="1"/>
</dbReference>
<keyword evidence="11 14" id="KW-0482">Metalloprotease</keyword>
<evidence type="ECO:0000256" key="13">
    <source>
        <dbReference type="ARBA" id="ARBA00023136"/>
    </source>
</evidence>
<dbReference type="InterPro" id="IPR008915">
    <property type="entry name" value="Peptidase_M50"/>
</dbReference>
<evidence type="ECO:0000313" key="19">
    <source>
        <dbReference type="EMBL" id="KPK71272.1"/>
    </source>
</evidence>
<dbReference type="GO" id="GO:0008237">
    <property type="term" value="F:metallopeptidase activity"/>
    <property type="evidence" value="ECO:0007669"/>
    <property type="project" value="UniProtKB-UniRule"/>
</dbReference>
<keyword evidence="5 14" id="KW-0812">Transmembrane</keyword>
<dbReference type="AlphaFoldDB" id="A0A0S8GDT2"/>